<keyword evidence="2" id="KW-0472">Membrane</keyword>
<evidence type="ECO:0000313" key="4">
    <source>
        <dbReference type="EMBL" id="CAE2339383.1"/>
    </source>
</evidence>
<dbReference type="AlphaFoldDB" id="A0A7S4PLV3"/>
<keyword evidence="1" id="KW-0677">Repeat</keyword>
<feature type="domain" description="Right handed beta helix" evidence="3">
    <location>
        <begin position="255"/>
        <end position="435"/>
    </location>
</feature>
<dbReference type="InterPro" id="IPR039448">
    <property type="entry name" value="Beta_helix"/>
</dbReference>
<proteinExistence type="predicted"/>
<gene>
    <name evidence="4" type="ORF">GTHE00462_LOCUS38199</name>
</gene>
<sequence>MTAMLPTWEGMRGDTGATVSLEGRYEEPFEIPDFIKNVTLDGKGESEISVKGTCALICIACDVTMRGMKISTEGEDEGVTVGRGGRLTLEGCTIRSTKGTGIKVNGGNVLLKGCTIEGCGEYGIFVVEGGSVRCEECKVVKNAKSGVLARGSGSNLSLVRSEVASNGGNGIGCDEGGSFTASLSSISRNRQIGVNIGDFSTGSIEECELDENSMHGVAMKKSTLAVSSSSIKKSGKLGIFLTPTTDGDKTAYAKFSDVTIADSGVHGIFMLGGVVESCGLEITGSGESGIVSKAGKLSLTKVMIGHNKMDGIAILDAGDGQGGCESEVREASVVRNGRFGVSAMGSCSCRLLKVKVESSGDGSGDGGHGVAALKGALVSVTECRIAHNKKCGVLVHGASPGGRASGVNLKKSVVQDNSLFGASAAEGGRLLISSSSFVRNTLGEVEGDYRVERGTLLPVLTVAAVSVLLYVFLRKSRT</sequence>
<dbReference type="SMART" id="SM00710">
    <property type="entry name" value="PbH1"/>
    <property type="match status" value="6"/>
</dbReference>
<feature type="domain" description="Right handed beta helix" evidence="3">
    <location>
        <begin position="36"/>
        <end position="160"/>
    </location>
</feature>
<dbReference type="InterPro" id="IPR051550">
    <property type="entry name" value="SCF-Subunits/Alg-Epimerases"/>
</dbReference>
<dbReference type="InterPro" id="IPR012334">
    <property type="entry name" value="Pectin_lyas_fold"/>
</dbReference>
<dbReference type="EMBL" id="HBKN01048859">
    <property type="protein sequence ID" value="CAE2339383.1"/>
    <property type="molecule type" value="Transcribed_RNA"/>
</dbReference>
<accession>A0A7S4PLV3</accession>
<feature type="transmembrane region" description="Helical" evidence="2">
    <location>
        <begin position="455"/>
        <end position="473"/>
    </location>
</feature>
<keyword evidence="2" id="KW-1133">Transmembrane helix</keyword>
<organism evidence="4">
    <name type="scientific">Guillardia theta</name>
    <name type="common">Cryptophyte</name>
    <name type="synonym">Cryptomonas phi</name>
    <dbReference type="NCBI Taxonomy" id="55529"/>
    <lineage>
        <taxon>Eukaryota</taxon>
        <taxon>Cryptophyceae</taxon>
        <taxon>Pyrenomonadales</taxon>
        <taxon>Geminigeraceae</taxon>
        <taxon>Guillardia</taxon>
    </lineage>
</organism>
<dbReference type="PANTHER" id="PTHR22990:SF15">
    <property type="entry name" value="F-BOX ONLY PROTEIN 10"/>
    <property type="match status" value="1"/>
</dbReference>
<evidence type="ECO:0000256" key="2">
    <source>
        <dbReference type="SAM" id="Phobius"/>
    </source>
</evidence>
<name>A0A7S4PLV3_GUITH</name>
<reference evidence="4" key="1">
    <citation type="submission" date="2021-01" db="EMBL/GenBank/DDBJ databases">
        <authorList>
            <person name="Corre E."/>
            <person name="Pelletier E."/>
            <person name="Niang G."/>
            <person name="Scheremetjew M."/>
            <person name="Finn R."/>
            <person name="Kale V."/>
            <person name="Holt S."/>
            <person name="Cochrane G."/>
            <person name="Meng A."/>
            <person name="Brown T."/>
            <person name="Cohen L."/>
        </authorList>
    </citation>
    <scope>NUCLEOTIDE SEQUENCE</scope>
    <source>
        <strain evidence="4">CCMP 2712</strain>
    </source>
</reference>
<dbReference type="Pfam" id="PF13229">
    <property type="entry name" value="Beta_helix"/>
    <property type="match status" value="3"/>
</dbReference>
<keyword evidence="2" id="KW-0812">Transmembrane</keyword>
<dbReference type="GO" id="GO:0006511">
    <property type="term" value="P:ubiquitin-dependent protein catabolic process"/>
    <property type="evidence" value="ECO:0007669"/>
    <property type="project" value="TreeGrafter"/>
</dbReference>
<feature type="domain" description="Right handed beta helix" evidence="3">
    <location>
        <begin position="169"/>
        <end position="242"/>
    </location>
</feature>
<dbReference type="PANTHER" id="PTHR22990">
    <property type="entry name" value="F-BOX ONLY PROTEIN"/>
    <property type="match status" value="1"/>
</dbReference>
<dbReference type="SUPFAM" id="SSF51126">
    <property type="entry name" value="Pectin lyase-like"/>
    <property type="match status" value="2"/>
</dbReference>
<dbReference type="Gene3D" id="2.160.20.10">
    <property type="entry name" value="Single-stranded right-handed beta-helix, Pectin lyase-like"/>
    <property type="match status" value="2"/>
</dbReference>
<dbReference type="InterPro" id="IPR011050">
    <property type="entry name" value="Pectin_lyase_fold/virulence"/>
</dbReference>
<dbReference type="InterPro" id="IPR006626">
    <property type="entry name" value="PbH1"/>
</dbReference>
<evidence type="ECO:0000259" key="3">
    <source>
        <dbReference type="Pfam" id="PF13229"/>
    </source>
</evidence>
<protein>
    <recommendedName>
        <fullName evidence="3">Right handed beta helix domain-containing protein</fullName>
    </recommendedName>
</protein>
<evidence type="ECO:0000256" key="1">
    <source>
        <dbReference type="ARBA" id="ARBA00022737"/>
    </source>
</evidence>